<reference evidence="2 3" key="1">
    <citation type="submission" date="2024-09" db="EMBL/GenBank/DDBJ databases">
        <title>Genome sequencing and assembly of Phytophthora oleae, isolate VK10A, causative agent of rot of olive drupes.</title>
        <authorList>
            <person name="Conti Taguali S."/>
            <person name="Riolo M."/>
            <person name="La Spada F."/>
            <person name="Cacciola S.O."/>
            <person name="Dionisio G."/>
        </authorList>
    </citation>
    <scope>NUCLEOTIDE SEQUENCE [LARGE SCALE GENOMIC DNA]</scope>
    <source>
        <strain evidence="2 3">VK10A</strain>
    </source>
</reference>
<sequence>MAVALEGHVREMVSVLANCLILVVRSYVMPVLANCLMLVMLTVPVLANCVLLVVLSYVVAVVLSYVTCVVRGSAGVVVLTRVAAVETPVTNTSVRRTT</sequence>
<dbReference type="AlphaFoldDB" id="A0ABD3FDC3"/>
<feature type="transmembrane region" description="Helical" evidence="1">
    <location>
        <begin position="45"/>
        <end position="66"/>
    </location>
</feature>
<keyword evidence="1" id="KW-0812">Transmembrane</keyword>
<evidence type="ECO:0008006" key="4">
    <source>
        <dbReference type="Google" id="ProtNLM"/>
    </source>
</evidence>
<dbReference type="EMBL" id="JBIMZQ010000025">
    <property type="protein sequence ID" value="KAL3663922.1"/>
    <property type="molecule type" value="Genomic_DNA"/>
</dbReference>
<evidence type="ECO:0000313" key="3">
    <source>
        <dbReference type="Proteomes" id="UP001632037"/>
    </source>
</evidence>
<feature type="transmembrane region" description="Helical" evidence="1">
    <location>
        <begin position="12"/>
        <end position="33"/>
    </location>
</feature>
<comment type="caution">
    <text evidence="2">The sequence shown here is derived from an EMBL/GenBank/DDBJ whole genome shotgun (WGS) entry which is preliminary data.</text>
</comment>
<proteinExistence type="predicted"/>
<accession>A0ABD3FDC3</accession>
<dbReference type="Proteomes" id="UP001632037">
    <property type="component" value="Unassembled WGS sequence"/>
</dbReference>
<organism evidence="2 3">
    <name type="scientific">Phytophthora oleae</name>
    <dbReference type="NCBI Taxonomy" id="2107226"/>
    <lineage>
        <taxon>Eukaryota</taxon>
        <taxon>Sar</taxon>
        <taxon>Stramenopiles</taxon>
        <taxon>Oomycota</taxon>
        <taxon>Peronosporomycetes</taxon>
        <taxon>Peronosporales</taxon>
        <taxon>Peronosporaceae</taxon>
        <taxon>Phytophthora</taxon>
    </lineage>
</organism>
<keyword evidence="1" id="KW-0472">Membrane</keyword>
<protein>
    <recommendedName>
        <fullName evidence="4">ABC transmembrane type-1 domain-containing protein</fullName>
    </recommendedName>
</protein>
<gene>
    <name evidence="2" type="ORF">V7S43_010811</name>
</gene>
<keyword evidence="1" id="KW-1133">Transmembrane helix</keyword>
<keyword evidence="3" id="KW-1185">Reference proteome</keyword>
<name>A0ABD3FDC3_9STRA</name>
<evidence type="ECO:0000256" key="1">
    <source>
        <dbReference type="SAM" id="Phobius"/>
    </source>
</evidence>
<evidence type="ECO:0000313" key="2">
    <source>
        <dbReference type="EMBL" id="KAL3663922.1"/>
    </source>
</evidence>